<accession>A0AA35R5S3</accession>
<keyword evidence="3" id="KW-0720">Serine protease</keyword>
<evidence type="ECO:0000259" key="5">
    <source>
        <dbReference type="Pfam" id="PF00082"/>
    </source>
</evidence>
<dbReference type="PROSITE" id="PS51892">
    <property type="entry name" value="SUBTILASE"/>
    <property type="match status" value="1"/>
</dbReference>
<dbReference type="AlphaFoldDB" id="A0AA35R5S3"/>
<evidence type="ECO:0000256" key="3">
    <source>
        <dbReference type="ARBA" id="ARBA00022825"/>
    </source>
</evidence>
<dbReference type="Proteomes" id="UP001174909">
    <property type="component" value="Unassembled WGS sequence"/>
</dbReference>
<gene>
    <name evidence="6" type="ORF">GBAR_LOCUS4130</name>
</gene>
<keyword evidence="2" id="KW-0378">Hydrolase</keyword>
<dbReference type="GO" id="GO:0004252">
    <property type="term" value="F:serine-type endopeptidase activity"/>
    <property type="evidence" value="ECO:0007669"/>
    <property type="project" value="InterPro"/>
</dbReference>
<dbReference type="InterPro" id="IPR000209">
    <property type="entry name" value="Peptidase_S8/S53_dom"/>
</dbReference>
<sequence>DTGGNRCRLDFGGTSSATPMVSGAIALALEAK</sequence>
<organism evidence="6 7">
    <name type="scientific">Geodia barretti</name>
    <name type="common">Barrett's horny sponge</name>
    <dbReference type="NCBI Taxonomy" id="519541"/>
    <lineage>
        <taxon>Eukaryota</taxon>
        <taxon>Metazoa</taxon>
        <taxon>Porifera</taxon>
        <taxon>Demospongiae</taxon>
        <taxon>Heteroscleromorpha</taxon>
        <taxon>Tetractinellida</taxon>
        <taxon>Astrophorina</taxon>
        <taxon>Geodiidae</taxon>
        <taxon>Geodia</taxon>
    </lineage>
</organism>
<feature type="non-terminal residue" evidence="6">
    <location>
        <position position="1"/>
    </location>
</feature>
<comment type="similarity">
    <text evidence="4">Belongs to the peptidase S8 family.</text>
</comment>
<dbReference type="PROSITE" id="PS00138">
    <property type="entry name" value="SUBTILASE_SER"/>
    <property type="match status" value="1"/>
</dbReference>
<dbReference type="Gene3D" id="3.40.50.200">
    <property type="entry name" value="Peptidase S8/S53 domain"/>
    <property type="match status" value="1"/>
</dbReference>
<reference evidence="6" key="1">
    <citation type="submission" date="2023-03" db="EMBL/GenBank/DDBJ databases">
        <authorList>
            <person name="Steffen K."/>
            <person name="Cardenas P."/>
        </authorList>
    </citation>
    <scope>NUCLEOTIDE SEQUENCE</scope>
</reference>
<comment type="caution">
    <text evidence="6">The sequence shown here is derived from an EMBL/GenBank/DDBJ whole genome shotgun (WGS) entry which is preliminary data.</text>
</comment>
<comment type="caution">
    <text evidence="4">Lacks conserved residue(s) required for the propagation of feature annotation.</text>
</comment>
<feature type="domain" description="Peptidase S8/S53" evidence="5">
    <location>
        <begin position="5"/>
        <end position="31"/>
    </location>
</feature>
<proteinExistence type="inferred from homology"/>
<dbReference type="EMBL" id="CASHTH010000595">
    <property type="protein sequence ID" value="CAI8005295.1"/>
    <property type="molecule type" value="Genomic_DNA"/>
</dbReference>
<dbReference type="InterPro" id="IPR036852">
    <property type="entry name" value="Peptidase_S8/S53_dom_sf"/>
</dbReference>
<evidence type="ECO:0000256" key="1">
    <source>
        <dbReference type="ARBA" id="ARBA00022670"/>
    </source>
</evidence>
<name>A0AA35R5S3_GEOBA</name>
<evidence type="ECO:0000313" key="6">
    <source>
        <dbReference type="EMBL" id="CAI8005295.1"/>
    </source>
</evidence>
<dbReference type="GO" id="GO:0006508">
    <property type="term" value="P:proteolysis"/>
    <property type="evidence" value="ECO:0007669"/>
    <property type="project" value="UniProtKB-KW"/>
</dbReference>
<evidence type="ECO:0000256" key="4">
    <source>
        <dbReference type="PROSITE-ProRule" id="PRU01240"/>
    </source>
</evidence>
<keyword evidence="7" id="KW-1185">Reference proteome</keyword>
<dbReference type="Pfam" id="PF00082">
    <property type="entry name" value="Peptidase_S8"/>
    <property type="match status" value="1"/>
</dbReference>
<dbReference type="SUPFAM" id="SSF52743">
    <property type="entry name" value="Subtilisin-like"/>
    <property type="match status" value="1"/>
</dbReference>
<evidence type="ECO:0000256" key="2">
    <source>
        <dbReference type="ARBA" id="ARBA00022801"/>
    </source>
</evidence>
<protein>
    <recommendedName>
        <fullName evidence="5">Peptidase S8/S53 domain-containing protein</fullName>
    </recommendedName>
</protein>
<keyword evidence="1" id="KW-0645">Protease</keyword>
<dbReference type="InterPro" id="IPR023828">
    <property type="entry name" value="Peptidase_S8_Ser-AS"/>
</dbReference>
<evidence type="ECO:0000313" key="7">
    <source>
        <dbReference type="Proteomes" id="UP001174909"/>
    </source>
</evidence>